<keyword evidence="2" id="KW-1185">Reference proteome</keyword>
<protein>
    <submittedName>
        <fullName evidence="1">DUF1465 family protein</fullName>
    </submittedName>
</protein>
<dbReference type="Proteomes" id="UP000594459">
    <property type="component" value="Chromosome"/>
</dbReference>
<gene>
    <name evidence="1" type="ORF">IRL76_01270</name>
</gene>
<evidence type="ECO:0000313" key="2">
    <source>
        <dbReference type="Proteomes" id="UP000594459"/>
    </source>
</evidence>
<name>A0A7S8ISV7_9SPHN</name>
<dbReference type="AlphaFoldDB" id="A0A7S8ISV7"/>
<proteinExistence type="predicted"/>
<accession>A0A7S8ISV7</accession>
<dbReference type="KEGG" id="qso:IRL76_01270"/>
<sequence>MQSRDISEEIVEDLYAEALVLADDVRAVFDLRLGAESTGSDDLLRVALSIEGLRTTTRVMHVLAWLLNQRAYYSGELTETQLRRHGALPEERTSDPDNIAMLEPETQALIRESEELHARVARLDRAWRNRDSDHDAPVQALQGMIAKAFASGS</sequence>
<dbReference type="InterPro" id="IPR010848">
    <property type="entry name" value="DUF1465"/>
</dbReference>
<dbReference type="EMBL" id="CP064654">
    <property type="protein sequence ID" value="QPC99243.1"/>
    <property type="molecule type" value="Genomic_DNA"/>
</dbReference>
<dbReference type="Gene3D" id="1.10.8.930">
    <property type="entry name" value="Protein of unknown function DUF1465"/>
    <property type="match status" value="1"/>
</dbReference>
<reference evidence="1 2" key="1">
    <citation type="submission" date="2020-11" db="EMBL/GenBank/DDBJ databases">
        <title>The genome sequence of Erythrobacter sp. 6D36.</title>
        <authorList>
            <person name="Liu Y."/>
        </authorList>
    </citation>
    <scope>NUCLEOTIDE SEQUENCE [LARGE SCALE GENOMIC DNA]</scope>
    <source>
        <strain evidence="1 2">6D36</strain>
    </source>
</reference>
<organism evidence="1 2">
    <name type="scientific">Qipengyuania soli</name>
    <dbReference type="NCBI Taxonomy" id="2782568"/>
    <lineage>
        <taxon>Bacteria</taxon>
        <taxon>Pseudomonadati</taxon>
        <taxon>Pseudomonadota</taxon>
        <taxon>Alphaproteobacteria</taxon>
        <taxon>Sphingomonadales</taxon>
        <taxon>Erythrobacteraceae</taxon>
        <taxon>Qipengyuania</taxon>
    </lineage>
</organism>
<dbReference type="RefSeq" id="WP_200982438.1">
    <property type="nucleotide sequence ID" value="NZ_CP064654.1"/>
</dbReference>
<dbReference type="InterPro" id="IPR038301">
    <property type="entry name" value="AraC-like_sf"/>
</dbReference>
<evidence type="ECO:0000313" key="1">
    <source>
        <dbReference type="EMBL" id="QPC99243.1"/>
    </source>
</evidence>
<dbReference type="Pfam" id="PF07323">
    <property type="entry name" value="DUF1465"/>
    <property type="match status" value="1"/>
</dbReference>